<reference evidence="2 3" key="1">
    <citation type="journal article" date="2020" name="Nature">
        <title>Bacterial chemolithoautotrophy via manganese oxidation.</title>
        <authorList>
            <person name="Yu H."/>
            <person name="Leadbetter J.R."/>
        </authorList>
    </citation>
    <scope>NUCLEOTIDE SEQUENCE [LARGE SCALE GENOMIC DNA]</scope>
    <source>
        <strain evidence="2 3">RBP-1</strain>
    </source>
</reference>
<evidence type="ECO:0000313" key="3">
    <source>
        <dbReference type="Proteomes" id="UP000521868"/>
    </source>
</evidence>
<evidence type="ECO:0000256" key="1">
    <source>
        <dbReference type="SAM" id="SignalP"/>
    </source>
</evidence>
<sequence>MIRLAAILPAAVLLASCAATGPFTGTASPADPYAGTPARLNQGPEVTYLCEDLTVVVVQYGQRTAIAKLNSGLDLKLPLQAVGSGFYATTTHSFQVRTGDGLWSVAPRPPVACRIQR</sequence>
<dbReference type="RefSeq" id="WP_168108465.1">
    <property type="nucleotide sequence ID" value="NZ_VTOX01000006.1"/>
</dbReference>
<feature type="chain" id="PRO_5031519483" description="C-type lysozyme inhibitor domain-containing protein" evidence="1">
    <location>
        <begin position="22"/>
        <end position="117"/>
    </location>
</feature>
<dbReference type="EMBL" id="VTOX01000006">
    <property type="protein sequence ID" value="NKE67333.1"/>
    <property type="molecule type" value="Genomic_DNA"/>
</dbReference>
<accession>A0A7X6DHN0</accession>
<keyword evidence="1" id="KW-0732">Signal</keyword>
<protein>
    <recommendedName>
        <fullName evidence="4">C-type lysozyme inhibitor domain-containing protein</fullName>
    </recommendedName>
</protein>
<gene>
    <name evidence="2" type="ORF">RAMLITH_16025</name>
</gene>
<evidence type="ECO:0008006" key="4">
    <source>
        <dbReference type="Google" id="ProtNLM"/>
    </source>
</evidence>
<dbReference type="PROSITE" id="PS51257">
    <property type="entry name" value="PROKAR_LIPOPROTEIN"/>
    <property type="match status" value="1"/>
</dbReference>
<name>A0A7X6DHN0_9BURK</name>
<organism evidence="2 3">
    <name type="scientific">Ramlibacter lithotrophicus</name>
    <dbReference type="NCBI Taxonomy" id="2606681"/>
    <lineage>
        <taxon>Bacteria</taxon>
        <taxon>Pseudomonadati</taxon>
        <taxon>Pseudomonadota</taxon>
        <taxon>Betaproteobacteria</taxon>
        <taxon>Burkholderiales</taxon>
        <taxon>Comamonadaceae</taxon>
        <taxon>Ramlibacter</taxon>
    </lineage>
</organism>
<feature type="signal peptide" evidence="1">
    <location>
        <begin position="1"/>
        <end position="21"/>
    </location>
</feature>
<comment type="caution">
    <text evidence="2">The sequence shown here is derived from an EMBL/GenBank/DDBJ whole genome shotgun (WGS) entry which is preliminary data.</text>
</comment>
<keyword evidence="3" id="KW-1185">Reference proteome</keyword>
<dbReference type="AlphaFoldDB" id="A0A7X6DHN0"/>
<evidence type="ECO:0000313" key="2">
    <source>
        <dbReference type="EMBL" id="NKE67333.1"/>
    </source>
</evidence>
<dbReference type="Proteomes" id="UP000521868">
    <property type="component" value="Unassembled WGS sequence"/>
</dbReference>
<proteinExistence type="predicted"/>